<keyword evidence="1" id="KW-1133">Transmembrane helix</keyword>
<keyword evidence="1" id="KW-0812">Transmembrane</keyword>
<dbReference type="EMBL" id="SBLB01000004">
    <property type="protein sequence ID" value="RYC69073.1"/>
    <property type="molecule type" value="Genomic_DNA"/>
</dbReference>
<evidence type="ECO:0000256" key="1">
    <source>
        <dbReference type="SAM" id="Phobius"/>
    </source>
</evidence>
<accession>A0A4Q2UI31</accession>
<evidence type="ECO:0000313" key="3">
    <source>
        <dbReference type="Proteomes" id="UP000290407"/>
    </source>
</evidence>
<sequence length="230" mass="26731">MPTTPVPQATTRYRQPGRWIWRGALLALLLWILVDVFVPVQHSIRQFDPAEVARLETAMWRSYYDRRPVLLFGQLRGGLQQQFHAPFWRSVGLAIQATRAAFVFKKGRSRADYEQALPILIDYYESIQNLSEDRFNVRKLAASELNWWIVHRQRDRYSYADLADALAQTAAVQYNQPPAVFGRYARQRAEAMRLCDEAGQQAGGATETDWQRIEQALNQAWASLYKEVRR</sequence>
<keyword evidence="3" id="KW-1185">Reference proteome</keyword>
<comment type="caution">
    <text evidence="2">The sequence shown here is derived from an EMBL/GenBank/DDBJ whole genome shotgun (WGS) entry which is preliminary data.</text>
</comment>
<evidence type="ECO:0000313" key="2">
    <source>
        <dbReference type="EMBL" id="RYC69073.1"/>
    </source>
</evidence>
<gene>
    <name evidence="2" type="ORF">EQG79_16890</name>
</gene>
<proteinExistence type="predicted"/>
<dbReference type="RefSeq" id="WP_129602740.1">
    <property type="nucleotide sequence ID" value="NZ_SBLB01000004.1"/>
</dbReference>
<keyword evidence="1" id="KW-0472">Membrane</keyword>
<dbReference type="AlphaFoldDB" id="A0A4Q2UI31"/>
<name>A0A4Q2UI31_9BACT</name>
<organism evidence="2 3">
    <name type="scientific">Spirosoma sordidisoli</name>
    <dbReference type="NCBI Taxonomy" id="2502893"/>
    <lineage>
        <taxon>Bacteria</taxon>
        <taxon>Pseudomonadati</taxon>
        <taxon>Bacteroidota</taxon>
        <taxon>Cytophagia</taxon>
        <taxon>Cytophagales</taxon>
        <taxon>Cytophagaceae</taxon>
        <taxon>Spirosoma</taxon>
    </lineage>
</organism>
<feature type="transmembrane region" description="Helical" evidence="1">
    <location>
        <begin position="20"/>
        <end position="38"/>
    </location>
</feature>
<protein>
    <submittedName>
        <fullName evidence="2">Uncharacterized protein</fullName>
    </submittedName>
</protein>
<dbReference type="Proteomes" id="UP000290407">
    <property type="component" value="Unassembled WGS sequence"/>
</dbReference>
<reference evidence="2 3" key="1">
    <citation type="submission" date="2019-01" db="EMBL/GenBank/DDBJ databases">
        <title>Spirosoma flava sp. nov., a propanil-degrading bacterium isolated from herbicide-contaminated soil.</title>
        <authorList>
            <person name="Zhang L."/>
            <person name="Jiang J.-D."/>
        </authorList>
    </citation>
    <scope>NUCLEOTIDE SEQUENCE [LARGE SCALE GENOMIC DNA]</scope>
    <source>
        <strain evidence="2 3">TY50</strain>
    </source>
</reference>